<reference evidence="13 15" key="2">
    <citation type="journal article" date="2014" name="BMC Genomics">
        <title>An improved genome release (version Mt4.0) for the model legume Medicago truncatula.</title>
        <authorList>
            <person name="Tang H."/>
            <person name="Krishnakumar V."/>
            <person name="Bidwell S."/>
            <person name="Rosen B."/>
            <person name="Chan A."/>
            <person name="Zhou S."/>
            <person name="Gentzbittel L."/>
            <person name="Childs K.L."/>
            <person name="Yandell M."/>
            <person name="Gundlach H."/>
            <person name="Mayer K.F."/>
            <person name="Schwartz D.C."/>
            <person name="Town C.D."/>
        </authorList>
    </citation>
    <scope>GENOME REANNOTATION</scope>
    <source>
        <strain evidence="13">A17</strain>
        <strain evidence="14 15">cv. Jemalong A17</strain>
    </source>
</reference>
<dbReference type="Gene3D" id="2.40.110.10">
    <property type="entry name" value="Butyryl-CoA Dehydrogenase, subunit A, domain 2"/>
    <property type="match status" value="1"/>
</dbReference>
<dbReference type="Gene3D" id="1.10.540.10">
    <property type="entry name" value="Acyl-CoA dehydrogenase/oxidase, N-terminal domain"/>
    <property type="match status" value="1"/>
</dbReference>
<dbReference type="HOGENOM" id="CLU_018204_0_3_1"/>
<dbReference type="SUPFAM" id="SSF47203">
    <property type="entry name" value="Acyl-CoA dehydrogenase C-terminal domain-like"/>
    <property type="match status" value="1"/>
</dbReference>
<dbReference type="Gene3D" id="1.20.140.10">
    <property type="entry name" value="Butyryl-CoA Dehydrogenase, subunit A, domain 3"/>
    <property type="match status" value="1"/>
</dbReference>
<dbReference type="GO" id="GO:0050660">
    <property type="term" value="F:flavin adenine dinucleotide binding"/>
    <property type="evidence" value="ECO:0007669"/>
    <property type="project" value="InterPro"/>
</dbReference>
<dbReference type="EnsemblPlants" id="KEH15547">
    <property type="protein sequence ID" value="KEH15547"/>
    <property type="gene ID" value="MTR_0837s0010"/>
</dbReference>
<evidence type="ECO:0000259" key="11">
    <source>
        <dbReference type="Pfam" id="PF02771"/>
    </source>
</evidence>
<gene>
    <name evidence="13" type="ORF">MTR_0837s0010</name>
</gene>
<dbReference type="InterPro" id="IPR006091">
    <property type="entry name" value="Acyl-CoA_Oxase/DH_mid-dom"/>
</dbReference>
<evidence type="ECO:0000256" key="6">
    <source>
        <dbReference type="ARBA" id="ARBA00023002"/>
    </source>
</evidence>
<evidence type="ECO:0000259" key="9">
    <source>
        <dbReference type="Pfam" id="PF00441"/>
    </source>
</evidence>
<dbReference type="GO" id="GO:0005737">
    <property type="term" value="C:cytoplasm"/>
    <property type="evidence" value="ECO:0000318"/>
    <property type="project" value="GO_Central"/>
</dbReference>
<evidence type="ECO:0000256" key="3">
    <source>
        <dbReference type="ARBA" id="ARBA00019125"/>
    </source>
</evidence>
<feature type="domain" description="Acyl-CoA dehydrogenase/oxidase C-terminal" evidence="9">
    <location>
        <begin position="246"/>
        <end position="389"/>
    </location>
</feature>
<feature type="domain" description="Acyl-CoA dehydrogenase/oxidase N-terminal" evidence="11">
    <location>
        <begin position="24"/>
        <end position="135"/>
    </location>
</feature>
<dbReference type="InterPro" id="IPR009075">
    <property type="entry name" value="AcylCo_DH/oxidase_C"/>
</dbReference>
<keyword evidence="6 8" id="KW-0560">Oxidoreductase</keyword>
<feature type="domain" description="Acyl-CoA oxidase/dehydrogenase middle" evidence="10">
    <location>
        <begin position="139"/>
        <end position="234"/>
    </location>
</feature>
<keyword evidence="4 8" id="KW-0285">Flavoprotein</keyword>
<dbReference type="Pfam" id="PF03061">
    <property type="entry name" value="4HBT"/>
    <property type="match status" value="1"/>
</dbReference>
<dbReference type="Pfam" id="PF00441">
    <property type="entry name" value="Acyl-CoA_dh_1"/>
    <property type="match status" value="1"/>
</dbReference>
<comment type="cofactor">
    <cofactor evidence="1 8">
        <name>FAD</name>
        <dbReference type="ChEBI" id="CHEBI:57692"/>
    </cofactor>
</comment>
<keyword evidence="5 8" id="KW-0274">FAD</keyword>
<dbReference type="InterPro" id="IPR037069">
    <property type="entry name" value="AcylCoA_DH/ox_N_sf"/>
</dbReference>
<comment type="similarity">
    <text evidence="2 8">Belongs to the acyl-CoA dehydrogenase family.</text>
</comment>
<dbReference type="InterPro" id="IPR050741">
    <property type="entry name" value="Acyl-CoA_dehydrogenase"/>
</dbReference>
<dbReference type="Gene3D" id="3.10.129.10">
    <property type="entry name" value="Hotdog Thioesterase"/>
    <property type="match status" value="1"/>
</dbReference>
<evidence type="ECO:0000256" key="8">
    <source>
        <dbReference type="RuleBase" id="RU362125"/>
    </source>
</evidence>
<dbReference type="AlphaFoldDB" id="A0A072TDR7"/>
<dbReference type="EMBL" id="KL403561">
    <property type="protein sequence ID" value="KEH15547.1"/>
    <property type="molecule type" value="Genomic_DNA"/>
</dbReference>
<comment type="catalytic activity">
    <reaction evidence="7">
        <text>(2S)-2-methylbutanoyl-CoA + oxidized [electron-transfer flavoprotein] + H(+) = (2E)-2-methylbut-2-enoyl-CoA + reduced [electron-transfer flavoprotein]</text>
        <dbReference type="Rhea" id="RHEA:48256"/>
        <dbReference type="Rhea" id="RHEA-COMP:10685"/>
        <dbReference type="Rhea" id="RHEA-COMP:10686"/>
        <dbReference type="ChEBI" id="CHEBI:15378"/>
        <dbReference type="ChEBI" id="CHEBI:57337"/>
        <dbReference type="ChEBI" id="CHEBI:57692"/>
        <dbReference type="ChEBI" id="CHEBI:58307"/>
        <dbReference type="ChEBI" id="CHEBI:88166"/>
    </reaction>
    <physiologicalReaction direction="left-to-right" evidence="7">
        <dbReference type="Rhea" id="RHEA:48257"/>
    </physiologicalReaction>
</comment>
<evidence type="ECO:0000313" key="13">
    <source>
        <dbReference type="EMBL" id="KEH15547.1"/>
    </source>
</evidence>
<protein>
    <recommendedName>
        <fullName evidence="3">Medium-chain specific acyl-CoA dehydrogenase, mitochondrial</fullName>
    </recommendedName>
</protein>
<dbReference type="Proteomes" id="UP000002051">
    <property type="component" value="Unassembled WGS sequence"/>
</dbReference>
<dbReference type="InterPro" id="IPR006089">
    <property type="entry name" value="Acyl-CoA_DH_CS"/>
</dbReference>
<evidence type="ECO:0000256" key="2">
    <source>
        <dbReference type="ARBA" id="ARBA00009347"/>
    </source>
</evidence>
<dbReference type="PROSITE" id="PS00073">
    <property type="entry name" value="ACYL_COA_DH_2"/>
    <property type="match status" value="1"/>
</dbReference>
<dbReference type="PANTHER" id="PTHR48083:SF2">
    <property type="entry name" value="MEDIUM-CHAIN SPECIFIC ACYL-COA DEHYDROGENASE, MITOCHONDRIAL"/>
    <property type="match status" value="1"/>
</dbReference>
<dbReference type="FunFam" id="1.20.140.10:FF:000001">
    <property type="entry name" value="Acyl-CoA dehydrogenase"/>
    <property type="match status" value="1"/>
</dbReference>
<evidence type="ECO:0000259" key="10">
    <source>
        <dbReference type="Pfam" id="PF02770"/>
    </source>
</evidence>
<dbReference type="InterPro" id="IPR036250">
    <property type="entry name" value="AcylCo_DH-like_C"/>
</dbReference>
<dbReference type="InterPro" id="IPR006683">
    <property type="entry name" value="Thioestr_dom"/>
</dbReference>
<evidence type="ECO:0000256" key="4">
    <source>
        <dbReference type="ARBA" id="ARBA00022630"/>
    </source>
</evidence>
<evidence type="ECO:0000256" key="5">
    <source>
        <dbReference type="ARBA" id="ARBA00022827"/>
    </source>
</evidence>
<dbReference type="FunFam" id="2.40.110.10:FF:000002">
    <property type="entry name" value="Acyl-CoA dehydrogenase fadE12"/>
    <property type="match status" value="1"/>
</dbReference>
<dbReference type="SUPFAM" id="SSF54637">
    <property type="entry name" value="Thioesterase/thiol ester dehydrase-isomerase"/>
    <property type="match status" value="1"/>
</dbReference>
<reference evidence="13 15" key="1">
    <citation type="journal article" date="2011" name="Nature">
        <title>The Medicago genome provides insight into the evolution of rhizobial symbioses.</title>
        <authorList>
            <person name="Young N.D."/>
            <person name="Debelle F."/>
            <person name="Oldroyd G.E."/>
            <person name="Geurts R."/>
            <person name="Cannon S.B."/>
            <person name="Udvardi M.K."/>
            <person name="Benedito V.A."/>
            <person name="Mayer K.F."/>
            <person name="Gouzy J."/>
            <person name="Schoof H."/>
            <person name="Van de Peer Y."/>
            <person name="Proost S."/>
            <person name="Cook D.R."/>
            <person name="Meyers B.C."/>
            <person name="Spannagl M."/>
            <person name="Cheung F."/>
            <person name="De Mita S."/>
            <person name="Krishnakumar V."/>
            <person name="Gundlach H."/>
            <person name="Zhou S."/>
            <person name="Mudge J."/>
            <person name="Bharti A.K."/>
            <person name="Murray J.D."/>
            <person name="Naoumkina M.A."/>
            <person name="Rosen B."/>
            <person name="Silverstein K.A."/>
            <person name="Tang H."/>
            <person name="Rombauts S."/>
            <person name="Zhao P.X."/>
            <person name="Zhou P."/>
            <person name="Barbe V."/>
            <person name="Bardou P."/>
            <person name="Bechner M."/>
            <person name="Bellec A."/>
            <person name="Berger A."/>
            <person name="Berges H."/>
            <person name="Bidwell S."/>
            <person name="Bisseling T."/>
            <person name="Choisne N."/>
            <person name="Couloux A."/>
            <person name="Denny R."/>
            <person name="Deshpande S."/>
            <person name="Dai X."/>
            <person name="Doyle J.J."/>
            <person name="Dudez A.M."/>
            <person name="Farmer A.D."/>
            <person name="Fouteau S."/>
            <person name="Franken C."/>
            <person name="Gibelin C."/>
            <person name="Gish J."/>
            <person name="Goldstein S."/>
            <person name="Gonzalez A.J."/>
            <person name="Green P.J."/>
            <person name="Hallab A."/>
            <person name="Hartog M."/>
            <person name="Hua A."/>
            <person name="Humphray S.J."/>
            <person name="Jeong D.H."/>
            <person name="Jing Y."/>
            <person name="Jocker A."/>
            <person name="Kenton S.M."/>
            <person name="Kim D.J."/>
            <person name="Klee K."/>
            <person name="Lai H."/>
            <person name="Lang C."/>
            <person name="Lin S."/>
            <person name="Macmil S.L."/>
            <person name="Magdelenat G."/>
            <person name="Matthews L."/>
            <person name="McCorrison J."/>
            <person name="Monaghan E.L."/>
            <person name="Mun J.H."/>
            <person name="Najar F.Z."/>
            <person name="Nicholson C."/>
            <person name="Noirot C."/>
            <person name="O'Bleness M."/>
            <person name="Paule C.R."/>
            <person name="Poulain J."/>
            <person name="Prion F."/>
            <person name="Qin B."/>
            <person name="Qu C."/>
            <person name="Retzel E.F."/>
            <person name="Riddle C."/>
            <person name="Sallet E."/>
            <person name="Samain S."/>
            <person name="Samson N."/>
            <person name="Sanders I."/>
            <person name="Saurat O."/>
            <person name="Scarpelli C."/>
            <person name="Schiex T."/>
            <person name="Segurens B."/>
            <person name="Severin A.J."/>
            <person name="Sherrier D.J."/>
            <person name="Shi R."/>
            <person name="Sims S."/>
            <person name="Singer S.R."/>
            <person name="Sinharoy S."/>
            <person name="Sterck L."/>
            <person name="Viollet A."/>
            <person name="Wang B.B."/>
            <person name="Wang K."/>
            <person name="Wang M."/>
            <person name="Wang X."/>
            <person name="Warfsmann J."/>
            <person name="Weissenbach J."/>
            <person name="White D.D."/>
            <person name="White J.D."/>
            <person name="Wiley G.B."/>
            <person name="Wincker P."/>
            <person name="Xing Y."/>
            <person name="Yang L."/>
            <person name="Yao Z."/>
            <person name="Ying F."/>
            <person name="Zhai J."/>
            <person name="Zhou L."/>
            <person name="Zuber A."/>
            <person name="Denarie J."/>
            <person name="Dixon R.A."/>
            <person name="May G.D."/>
            <person name="Schwartz D.C."/>
            <person name="Rogers J."/>
            <person name="Quetier F."/>
            <person name="Town C.D."/>
            <person name="Roe B.A."/>
        </authorList>
    </citation>
    <scope>NUCLEOTIDE SEQUENCE [LARGE SCALE GENOMIC DNA]</scope>
    <source>
        <strain evidence="13">A17</strain>
        <strain evidence="14 15">cv. Jemalong A17</strain>
    </source>
</reference>
<dbReference type="Pfam" id="PF02771">
    <property type="entry name" value="Acyl-CoA_dh_N"/>
    <property type="match status" value="1"/>
</dbReference>
<accession>A0A072TDR7</accession>
<dbReference type="GO" id="GO:0051793">
    <property type="term" value="P:medium-chain fatty acid catabolic process"/>
    <property type="evidence" value="ECO:0000318"/>
    <property type="project" value="GO_Central"/>
</dbReference>
<dbReference type="InterPro" id="IPR013786">
    <property type="entry name" value="AcylCoA_DH/ox_N"/>
</dbReference>
<dbReference type="InterPro" id="IPR046373">
    <property type="entry name" value="Acyl-CoA_Oxase/DH_mid-dom_sf"/>
</dbReference>
<dbReference type="PROSITE" id="PS00072">
    <property type="entry name" value="ACYL_COA_DH_1"/>
    <property type="match status" value="1"/>
</dbReference>
<proteinExistence type="inferred from homology"/>
<dbReference type="PANTHER" id="PTHR48083">
    <property type="entry name" value="MEDIUM-CHAIN SPECIFIC ACYL-COA DEHYDROGENASE, MITOCHONDRIAL-RELATED"/>
    <property type="match status" value="1"/>
</dbReference>
<dbReference type="SUPFAM" id="SSF56645">
    <property type="entry name" value="Acyl-CoA dehydrogenase NM domain-like"/>
    <property type="match status" value="1"/>
</dbReference>
<dbReference type="Pfam" id="PF02770">
    <property type="entry name" value="Acyl-CoA_dh_M"/>
    <property type="match status" value="1"/>
</dbReference>
<dbReference type="InterPro" id="IPR029069">
    <property type="entry name" value="HotDog_dom_sf"/>
</dbReference>
<dbReference type="STRING" id="3880.A0A072TDR7"/>
<evidence type="ECO:0000313" key="14">
    <source>
        <dbReference type="EnsemblPlants" id="KEH15547"/>
    </source>
</evidence>
<dbReference type="GO" id="GO:0070991">
    <property type="term" value="F:medium-chain fatty acyl-CoA dehydrogenase activity"/>
    <property type="evidence" value="ECO:0000318"/>
    <property type="project" value="GO_Central"/>
</dbReference>
<evidence type="ECO:0000256" key="1">
    <source>
        <dbReference type="ARBA" id="ARBA00001974"/>
    </source>
</evidence>
<evidence type="ECO:0000256" key="7">
    <source>
        <dbReference type="ARBA" id="ARBA00049552"/>
    </source>
</evidence>
<feature type="domain" description="Thioesterase" evidence="12">
    <location>
        <begin position="454"/>
        <end position="522"/>
    </location>
</feature>
<evidence type="ECO:0000313" key="15">
    <source>
        <dbReference type="Proteomes" id="UP000002051"/>
    </source>
</evidence>
<dbReference type="InterPro" id="IPR009100">
    <property type="entry name" value="AcylCoA_DH/oxidase_NM_dom_sf"/>
</dbReference>
<reference evidence="14" key="3">
    <citation type="submission" date="2015-06" db="UniProtKB">
        <authorList>
            <consortium name="EnsemblPlants"/>
        </authorList>
    </citation>
    <scope>IDENTIFICATION</scope>
    <source>
        <strain evidence="14">cv. Jemalong A17</strain>
    </source>
</reference>
<organism evidence="13 15">
    <name type="scientific">Medicago truncatula</name>
    <name type="common">Barrel medic</name>
    <name type="synonym">Medicago tribuloides</name>
    <dbReference type="NCBI Taxonomy" id="3880"/>
    <lineage>
        <taxon>Eukaryota</taxon>
        <taxon>Viridiplantae</taxon>
        <taxon>Streptophyta</taxon>
        <taxon>Embryophyta</taxon>
        <taxon>Tracheophyta</taxon>
        <taxon>Spermatophyta</taxon>
        <taxon>Magnoliopsida</taxon>
        <taxon>eudicotyledons</taxon>
        <taxon>Gunneridae</taxon>
        <taxon>Pentapetalae</taxon>
        <taxon>rosids</taxon>
        <taxon>fabids</taxon>
        <taxon>Fabales</taxon>
        <taxon>Fabaceae</taxon>
        <taxon>Papilionoideae</taxon>
        <taxon>50 kb inversion clade</taxon>
        <taxon>NPAAA clade</taxon>
        <taxon>Hologalegina</taxon>
        <taxon>IRL clade</taxon>
        <taxon>Trifolieae</taxon>
        <taxon>Medicago</taxon>
    </lineage>
</organism>
<evidence type="ECO:0000259" key="12">
    <source>
        <dbReference type="Pfam" id="PF03061"/>
    </source>
</evidence>
<sequence length="545" mass="59818">MAIKAITSLPKVVPMLTLPRPIFTPEHEAFREQVRRFCDKEIAPHHAQWEHDHLVPAELWRKAGEYALLCCWIGEEDGGPGGDLLFDFIVCEELGRVGATGPGFPLHSVIVAPYIAHHGTPALKKRMLPGMACGEKIGAIAMTEPSAGSDVAAIRTTAKEDGDSWVINGQKTFITNGYNSNVIVLACKTDQSQGARGISLFVVEADAPGFSRGRNLDKIGQYAQDTAELFFDDVRVPRENLLGVVGEGFRYLMQGLAQERLLVSVQCQSRAESAFEWTTQYVRDRKAFNQPLSNLQNTRFKMAELAADLQAGRAYCDQLIQLHMVGQLDAATASAGKLWHSELLGRVTDTCLQLHGGYGYMREYPIARAYVDARIERIYAGTSEIMKELTRSMTQPNPDRELIRRFIEAPDTVDAIPLNPMAAALGLKVVRLNSVPREIELAFTPTPIFLQGVGVLQGGAVAGMLDFAMAFALLSKLGPEQSCATINLTTSYLRAAPIGEYRSVAEIERQTRSIAFLRAKLFERCSPETVIATAQGTFAITASQV</sequence>
<dbReference type="CDD" id="cd03443">
    <property type="entry name" value="PaaI_thioesterase"/>
    <property type="match status" value="1"/>
</dbReference>
<keyword evidence="15" id="KW-1185">Reference proteome</keyword>
<name>A0A072TDR7_MEDTR</name>
<dbReference type="GO" id="GO:0005739">
    <property type="term" value="C:mitochondrion"/>
    <property type="evidence" value="ECO:0000318"/>
    <property type="project" value="GO_Central"/>
</dbReference>